<evidence type="ECO:0000313" key="2">
    <source>
        <dbReference type="Proteomes" id="UP000325315"/>
    </source>
</evidence>
<name>A0A5B6V1X0_9ROSI</name>
<comment type="caution">
    <text evidence="1">The sequence shown here is derived from an EMBL/GenBank/DDBJ whole genome shotgun (WGS) entry which is preliminary data.</text>
</comment>
<organism evidence="1 2">
    <name type="scientific">Gossypium australe</name>
    <dbReference type="NCBI Taxonomy" id="47621"/>
    <lineage>
        <taxon>Eukaryota</taxon>
        <taxon>Viridiplantae</taxon>
        <taxon>Streptophyta</taxon>
        <taxon>Embryophyta</taxon>
        <taxon>Tracheophyta</taxon>
        <taxon>Spermatophyta</taxon>
        <taxon>Magnoliopsida</taxon>
        <taxon>eudicotyledons</taxon>
        <taxon>Gunneridae</taxon>
        <taxon>Pentapetalae</taxon>
        <taxon>rosids</taxon>
        <taxon>malvids</taxon>
        <taxon>Malvales</taxon>
        <taxon>Malvaceae</taxon>
        <taxon>Malvoideae</taxon>
        <taxon>Gossypium</taxon>
    </lineage>
</organism>
<sequence>MNKITGCVQSVRYLVKCNNILSDIIIPERGFRQEDPLSPYLFLFYMEAFSSVIEDIQAKLSKTWWSGKEKGKFWSMHPWKTLCHPKGMSGLGIRDIRLFNLALIWRQVWRLINSKDTLYFKVLSSKYFPDGNIFHAKRVDKLSLLGLALRWREKLLNTVSIGKLGVVTGLTFGLTTEGWKKLDTLPKVRVFTWRVGHEILPTNVKLASIRRGFDQGCPKCKNASNISKKYACCIDWLEDMMKILDKRAMVDLMKTLWNCWNNINNYIFRGKKEEAQIIWERASTLSKEFRICNLLNEPLFSQNIAVKKWEKPLKGFVKINFDATVGVKELGMGRSLGVMKALY</sequence>
<reference evidence="2" key="1">
    <citation type="journal article" date="2019" name="Plant Biotechnol. J.">
        <title>Genome sequencing of the Australian wild diploid species Gossypium australe highlights disease resistance and delayed gland morphogenesis.</title>
        <authorList>
            <person name="Cai Y."/>
            <person name="Cai X."/>
            <person name="Wang Q."/>
            <person name="Wang P."/>
            <person name="Zhang Y."/>
            <person name="Cai C."/>
            <person name="Xu Y."/>
            <person name="Wang K."/>
            <person name="Zhou Z."/>
            <person name="Wang C."/>
            <person name="Geng S."/>
            <person name="Li B."/>
            <person name="Dong Q."/>
            <person name="Hou Y."/>
            <person name="Wang H."/>
            <person name="Ai P."/>
            <person name="Liu Z."/>
            <person name="Yi F."/>
            <person name="Sun M."/>
            <person name="An G."/>
            <person name="Cheng J."/>
            <person name="Zhang Y."/>
            <person name="Shi Q."/>
            <person name="Xie Y."/>
            <person name="Shi X."/>
            <person name="Chang Y."/>
            <person name="Huang F."/>
            <person name="Chen Y."/>
            <person name="Hong S."/>
            <person name="Mi L."/>
            <person name="Sun Q."/>
            <person name="Zhang L."/>
            <person name="Zhou B."/>
            <person name="Peng R."/>
            <person name="Zhang X."/>
            <person name="Liu F."/>
        </authorList>
    </citation>
    <scope>NUCLEOTIDE SEQUENCE [LARGE SCALE GENOMIC DNA]</scope>
    <source>
        <strain evidence="2">cv. PA1801</strain>
    </source>
</reference>
<evidence type="ECO:0000313" key="1">
    <source>
        <dbReference type="EMBL" id="KAA3463137.1"/>
    </source>
</evidence>
<dbReference type="Proteomes" id="UP000325315">
    <property type="component" value="Unassembled WGS sequence"/>
</dbReference>
<proteinExistence type="predicted"/>
<dbReference type="AlphaFoldDB" id="A0A5B6V1X0"/>
<keyword evidence="2" id="KW-1185">Reference proteome</keyword>
<gene>
    <name evidence="1" type="ORF">EPI10_029560</name>
</gene>
<protein>
    <submittedName>
        <fullName evidence="1">Cyclopropane-fatty-acyl-phospholipid synthase</fullName>
    </submittedName>
</protein>
<accession>A0A5B6V1X0</accession>
<dbReference type="EMBL" id="SMMG02000009">
    <property type="protein sequence ID" value="KAA3463137.1"/>
    <property type="molecule type" value="Genomic_DNA"/>
</dbReference>